<dbReference type="HOGENOM" id="CLU_000604_36_0_0"/>
<dbReference type="Pfam" id="PF00005">
    <property type="entry name" value="ABC_tran"/>
    <property type="match status" value="2"/>
</dbReference>
<dbReference type="STRING" id="580340.Tlie_0502"/>
<dbReference type="Pfam" id="PF12848">
    <property type="entry name" value="ABC_tran_Xtn"/>
    <property type="match status" value="1"/>
</dbReference>
<dbReference type="SMART" id="SM00382">
    <property type="entry name" value="AAA"/>
    <property type="match status" value="2"/>
</dbReference>
<feature type="domain" description="ABC transporter" evidence="4">
    <location>
        <begin position="321"/>
        <end position="535"/>
    </location>
</feature>
<keyword evidence="1" id="KW-0547">Nucleotide-binding</keyword>
<dbReference type="GO" id="GO:0005524">
    <property type="term" value="F:ATP binding"/>
    <property type="evidence" value="ECO:0007669"/>
    <property type="project" value="UniProtKB-KW"/>
</dbReference>
<protein>
    <submittedName>
        <fullName evidence="5">ABC transporter related protein</fullName>
    </submittedName>
</protein>
<evidence type="ECO:0000256" key="3">
    <source>
        <dbReference type="SAM" id="Coils"/>
    </source>
</evidence>
<evidence type="ECO:0000313" key="6">
    <source>
        <dbReference type="Proteomes" id="UP000005868"/>
    </source>
</evidence>
<dbReference type="Pfam" id="PF16326">
    <property type="entry name" value="ABC_tran_CTD"/>
    <property type="match status" value="1"/>
</dbReference>
<feature type="domain" description="ABC transporter" evidence="4">
    <location>
        <begin position="2"/>
        <end position="254"/>
    </location>
</feature>
<reference evidence="6" key="1">
    <citation type="submission" date="2011-10" db="EMBL/GenBank/DDBJ databases">
        <title>The complete genome of chromosome of Thermovirga lienii DSM 17291.</title>
        <authorList>
            <consortium name="US DOE Joint Genome Institute (JGI-PGF)"/>
            <person name="Lucas S."/>
            <person name="Copeland A."/>
            <person name="Lapidus A."/>
            <person name="Glavina del Rio T."/>
            <person name="Dalin E."/>
            <person name="Tice H."/>
            <person name="Bruce D."/>
            <person name="Goodwin L."/>
            <person name="Pitluck S."/>
            <person name="Peters L."/>
            <person name="Mikhailova N."/>
            <person name="Saunders E."/>
            <person name="Kyrpides N."/>
            <person name="Mavromatis K."/>
            <person name="Ivanova N."/>
            <person name="Last F.I."/>
            <person name="Brettin T."/>
            <person name="Detter J.C."/>
            <person name="Han C."/>
            <person name="Larimer F."/>
            <person name="Land M."/>
            <person name="Hauser L."/>
            <person name="Markowitz V."/>
            <person name="Cheng J.-F."/>
            <person name="Hugenholtz P."/>
            <person name="Woyke T."/>
            <person name="Wu D."/>
            <person name="Spring S."/>
            <person name="Schroeder M."/>
            <person name="Brambilla E.-M."/>
            <person name="Klenk H.-P."/>
            <person name="Eisen J.A."/>
        </authorList>
    </citation>
    <scope>NUCLEOTIDE SEQUENCE [LARGE SCALE GENOMIC DNA]</scope>
    <source>
        <strain evidence="6">ATCC BAA-1197 / DSM 17291 / Cas60314</strain>
    </source>
</reference>
<reference evidence="5 6" key="2">
    <citation type="journal article" date="2012" name="Stand. Genomic Sci.">
        <title>Genome sequence of the moderately thermophilic, amino-acid-degrading and sulfur-reducing bacterium Thermovirga lienii type strain (Cas60314(T)).</title>
        <authorList>
            <person name="Goker M."/>
            <person name="Saunders E."/>
            <person name="Lapidus A."/>
            <person name="Nolan M."/>
            <person name="Lucas S."/>
            <person name="Hammon N."/>
            <person name="Deshpande S."/>
            <person name="Cheng J.F."/>
            <person name="Han C."/>
            <person name="Tapia R."/>
            <person name="Goodwin L.A."/>
            <person name="Pitluck S."/>
            <person name="Liolios K."/>
            <person name="Mavromatis K."/>
            <person name="Pagani I."/>
            <person name="Ivanova N."/>
            <person name="Mikhailova N."/>
            <person name="Pati A."/>
            <person name="Chen A."/>
            <person name="Palaniappan K."/>
            <person name="Land M."/>
            <person name="Chang Y.J."/>
            <person name="Jeffries C.D."/>
            <person name="Brambilla E.M."/>
            <person name="Rohde M."/>
            <person name="Spring S."/>
            <person name="Detter J.C."/>
            <person name="Woyke T."/>
            <person name="Bristow J."/>
            <person name="Eisen J.A."/>
            <person name="Markowitz V."/>
            <person name="Hugenholtz P."/>
            <person name="Kyrpides N.C."/>
            <person name="Klenk H.P."/>
        </authorList>
    </citation>
    <scope>NUCLEOTIDE SEQUENCE [LARGE SCALE GENOMIC DNA]</scope>
    <source>
        <strain evidence="6">ATCC BAA-1197 / DSM 17291 / Cas60314</strain>
    </source>
</reference>
<keyword evidence="6" id="KW-1185">Reference proteome</keyword>
<dbReference type="Proteomes" id="UP000005868">
    <property type="component" value="Chromosome"/>
</dbReference>
<dbReference type="AlphaFoldDB" id="G7V801"/>
<dbReference type="InterPro" id="IPR032524">
    <property type="entry name" value="ABC_tran_C"/>
</dbReference>
<dbReference type="SUPFAM" id="SSF52540">
    <property type="entry name" value="P-loop containing nucleoside triphosphate hydrolases"/>
    <property type="match status" value="2"/>
</dbReference>
<dbReference type="eggNOG" id="COG0488">
    <property type="taxonomic scope" value="Bacteria"/>
</dbReference>
<dbReference type="InterPro" id="IPR051309">
    <property type="entry name" value="ABCF_ATPase"/>
</dbReference>
<dbReference type="InterPro" id="IPR027417">
    <property type="entry name" value="P-loop_NTPase"/>
</dbReference>
<evidence type="ECO:0000313" key="5">
    <source>
        <dbReference type="EMBL" id="AER66237.1"/>
    </source>
</evidence>
<dbReference type="PROSITE" id="PS50893">
    <property type="entry name" value="ABC_TRANSPORTER_2"/>
    <property type="match status" value="2"/>
</dbReference>
<feature type="coiled-coil region" evidence="3">
    <location>
        <begin position="84"/>
        <end position="111"/>
    </location>
</feature>
<gene>
    <name evidence="5" type="ordered locus">Tlie_0502</name>
</gene>
<dbReference type="PANTHER" id="PTHR42855:SF2">
    <property type="entry name" value="DRUG RESISTANCE ABC TRANSPORTER,ATP-BINDING PROTEIN"/>
    <property type="match status" value="1"/>
</dbReference>
<keyword evidence="2" id="KW-0067">ATP-binding</keyword>
<sequence>MISFNSVYLSLGGKELYSDLNWAIPPGSRFGLIGKNGTGKTTLLRMITGDIFPDKGTIEMSPNMTIGYLPQEFVDLEDLTIMEFLKKRHGIERLEKELRQLEEKIAEGDTSKSTLMAYEKKREEFSIKEGYSFEAKALKILAGLGFTDKDHERSCLEFSGGWKMRILLASLLLEEPQVLLLDEPTNHLDIESTQWVEQHLESFKGTIILISHDRHFLDSVTNKTAELRNGKIKTYSGNYSFYVKEKAKQETMEQKEAIKIERERQQILAFADRFRYKATKASQVQSRLKRLENLVVATTPKEISGPVIKFPECPRSGLNVLKMEKVSKRYGSLSVLEEVDLEIQRGEKIAVVGVNGAGKSTLARLMSGRETPSEGSVNWGHNVKIGFYSQESAANLSSEKTVWEEIRSTPSKASDQERKNLLGAFLFSGEEIDKKISCLSGGEKSRLALLKLLLGEANFIILDEPTNHLDISTREILQDAIKNCRQTVVIISHDRWFLDEIVDRVIEVKDGKCHNYQGNITYFLEKARERKDLIKNTSLNKKTATTIDKATSRAEKKRLEAIRRNELYRKKQSIQKKIDPVEEEITLLESRKDEIDTLLCSEEILSNSSRISSLMVERNEIEQKLSSLYEIWEDLTDKLLQLETSD</sequence>
<dbReference type="InterPro" id="IPR032781">
    <property type="entry name" value="ABC_tran_Xtn"/>
</dbReference>
<evidence type="ECO:0000256" key="2">
    <source>
        <dbReference type="ARBA" id="ARBA00022840"/>
    </source>
</evidence>
<dbReference type="Gene3D" id="1.10.287.380">
    <property type="entry name" value="Valyl-tRNA synthetase, C-terminal domain"/>
    <property type="match status" value="1"/>
</dbReference>
<dbReference type="KEGG" id="tli:Tlie_0502"/>
<dbReference type="FunFam" id="3.40.50.300:FF:000011">
    <property type="entry name" value="Putative ABC transporter ATP-binding component"/>
    <property type="match status" value="1"/>
</dbReference>
<name>G7V801_THELD</name>
<dbReference type="PROSITE" id="PS00211">
    <property type="entry name" value="ABC_TRANSPORTER_1"/>
    <property type="match status" value="2"/>
</dbReference>
<dbReference type="InterPro" id="IPR017871">
    <property type="entry name" value="ABC_transporter-like_CS"/>
</dbReference>
<dbReference type="GO" id="GO:0016887">
    <property type="term" value="F:ATP hydrolysis activity"/>
    <property type="evidence" value="ECO:0007669"/>
    <property type="project" value="InterPro"/>
</dbReference>
<keyword evidence="3" id="KW-0175">Coiled coil</keyword>
<dbReference type="PANTHER" id="PTHR42855">
    <property type="entry name" value="ABC TRANSPORTER ATP-BINDING SUBUNIT"/>
    <property type="match status" value="1"/>
</dbReference>
<dbReference type="OrthoDB" id="9801441at2"/>
<evidence type="ECO:0000256" key="1">
    <source>
        <dbReference type="ARBA" id="ARBA00022741"/>
    </source>
</evidence>
<dbReference type="InterPro" id="IPR003593">
    <property type="entry name" value="AAA+_ATPase"/>
</dbReference>
<dbReference type="GO" id="GO:0003677">
    <property type="term" value="F:DNA binding"/>
    <property type="evidence" value="ECO:0007669"/>
    <property type="project" value="InterPro"/>
</dbReference>
<dbReference type="Gene3D" id="3.40.50.300">
    <property type="entry name" value="P-loop containing nucleotide triphosphate hydrolases"/>
    <property type="match status" value="2"/>
</dbReference>
<accession>G7V801</accession>
<dbReference type="InterPro" id="IPR003439">
    <property type="entry name" value="ABC_transporter-like_ATP-bd"/>
</dbReference>
<organism evidence="5 6">
    <name type="scientific">Thermovirga lienii (strain ATCC BAA-1197 / DSM 17291 / Cas60314)</name>
    <dbReference type="NCBI Taxonomy" id="580340"/>
    <lineage>
        <taxon>Bacteria</taxon>
        <taxon>Thermotogati</taxon>
        <taxon>Synergistota</taxon>
        <taxon>Synergistia</taxon>
        <taxon>Synergistales</taxon>
        <taxon>Thermovirgaceae</taxon>
        <taxon>Thermovirga</taxon>
    </lineage>
</organism>
<dbReference type="CDD" id="cd03221">
    <property type="entry name" value="ABCF_EF-3"/>
    <property type="match status" value="2"/>
</dbReference>
<dbReference type="EMBL" id="CP003096">
    <property type="protein sequence ID" value="AER66237.1"/>
    <property type="molecule type" value="Genomic_DNA"/>
</dbReference>
<dbReference type="InterPro" id="IPR037118">
    <property type="entry name" value="Val-tRNA_synth_C_sf"/>
</dbReference>
<evidence type="ECO:0000259" key="4">
    <source>
        <dbReference type="PROSITE" id="PS50893"/>
    </source>
</evidence>
<proteinExistence type="predicted"/>